<evidence type="ECO:0000313" key="1">
    <source>
        <dbReference type="EMBL" id="QDY44480.1"/>
    </source>
</evidence>
<dbReference type="OrthoDB" id="9152473at2"/>
<evidence type="ECO:0000313" key="2">
    <source>
        <dbReference type="Proteomes" id="UP000319411"/>
    </source>
</evidence>
<proteinExistence type="predicted"/>
<dbReference type="RefSeq" id="WP_145892098.1">
    <property type="nucleotide sequence ID" value="NZ_CP032705.1"/>
</dbReference>
<organism evidence="1 2">
    <name type="scientific">Candidatus Pantoea soli</name>
    <dbReference type="NCBI Taxonomy" id="3098669"/>
    <lineage>
        <taxon>Bacteria</taxon>
        <taxon>Pseudomonadati</taxon>
        <taxon>Pseudomonadota</taxon>
        <taxon>Gammaproteobacteria</taxon>
        <taxon>Enterobacterales</taxon>
        <taxon>Erwiniaceae</taxon>
        <taxon>Pantoea</taxon>
    </lineage>
</organism>
<dbReference type="NCBIfam" id="NF041423">
    <property type="entry name" value="MobC_subf"/>
    <property type="match status" value="1"/>
</dbReference>
<protein>
    <submittedName>
        <fullName evidence="1">Molybdopterin-guanine dinucleotide biosynthesis protein MobC</fullName>
    </submittedName>
</protein>
<reference evidence="1 2" key="1">
    <citation type="submission" date="2018-10" db="EMBL/GenBank/DDBJ databases">
        <title>Genome Sequencing of Pantoea dispersa DSM 32899.</title>
        <authorList>
            <person name="Nawrath M."/>
            <person name="Ottenheim C."/>
            <person name="Wilm A."/>
            <person name="Zimmermann W."/>
            <person name="Wu J.C."/>
        </authorList>
    </citation>
    <scope>NUCLEOTIDE SEQUENCE [LARGE SCALE GENOMIC DNA]</scope>
    <source>
        <strain evidence="1 2">DSM 32899</strain>
        <plasmid evidence="1 2">unnamed3</plasmid>
    </source>
</reference>
<dbReference type="AlphaFoldDB" id="A0A518XJW8"/>
<geneLocation type="plasmid" evidence="1 2">
    <name>unnamed3</name>
</geneLocation>
<gene>
    <name evidence="1" type="ORF">D8B20_21375</name>
</gene>
<sequence length="248" mass="29307">MTEQLITDYQTRKDRSHEKIRIFLEFLKEETYTDRKNIMRLFAFKDTKSFYSLTNKMVSMGLIQKYVFSSVLGELPLWGITRDGLAIVIKPEDESVPPWFEPSKIKGWGLEHHLFNQTVRLILEEKSATEWINGDRRTFLNRYPKVKHRPDGLITLRNGTKVAIETERYLKTPARYTQIMISHLMARTAEHWFNVIYVLPDAQKKLLLMKYFDAIKILSVNASKITVEQKHRDVFRFYTIDELEAADL</sequence>
<accession>A0A518XJW8</accession>
<dbReference type="KEGG" id="pdis:D8B20_21375"/>
<dbReference type="Proteomes" id="UP000319411">
    <property type="component" value="Plasmid unnamed3"/>
</dbReference>
<keyword evidence="2" id="KW-1185">Reference proteome</keyword>
<keyword evidence="1" id="KW-0614">Plasmid</keyword>
<name>A0A518XJW8_9GAMM</name>
<dbReference type="EMBL" id="CP032705">
    <property type="protein sequence ID" value="QDY44480.1"/>
    <property type="molecule type" value="Genomic_DNA"/>
</dbReference>